<dbReference type="GO" id="GO:0009279">
    <property type="term" value="C:cell outer membrane"/>
    <property type="evidence" value="ECO:0007669"/>
    <property type="project" value="UniProtKB-SubCell"/>
</dbReference>
<protein>
    <submittedName>
        <fullName evidence="8">Long-chain fatty acid transport protein</fullName>
    </submittedName>
</protein>
<dbReference type="PANTHER" id="PTHR35093">
    <property type="entry name" value="OUTER MEMBRANE PROTEIN NMB0088-RELATED"/>
    <property type="match status" value="1"/>
</dbReference>
<dbReference type="PANTHER" id="PTHR35093:SF8">
    <property type="entry name" value="OUTER MEMBRANE PROTEIN NMB0088-RELATED"/>
    <property type="match status" value="1"/>
</dbReference>
<evidence type="ECO:0000256" key="5">
    <source>
        <dbReference type="ARBA" id="ARBA00022729"/>
    </source>
</evidence>
<evidence type="ECO:0000313" key="8">
    <source>
        <dbReference type="EMBL" id="GAM66036.1"/>
    </source>
</evidence>
<keyword evidence="7" id="KW-0998">Cell outer membrane</keyword>
<evidence type="ECO:0000256" key="4">
    <source>
        <dbReference type="ARBA" id="ARBA00022692"/>
    </source>
</evidence>
<comment type="caution">
    <text evidence="8">The sequence shown here is derived from an EMBL/GenBank/DDBJ whole genome shotgun (WGS) entry which is preliminary data.</text>
</comment>
<evidence type="ECO:0000256" key="1">
    <source>
        <dbReference type="ARBA" id="ARBA00004571"/>
    </source>
</evidence>
<dbReference type="AlphaFoldDB" id="A0A0B8PIC6"/>
<gene>
    <name evidence="8" type="ORF">JCM19232_5467</name>
</gene>
<dbReference type="InterPro" id="IPR005017">
    <property type="entry name" value="OMPP1/FadL/TodX"/>
</dbReference>
<evidence type="ECO:0000256" key="2">
    <source>
        <dbReference type="ARBA" id="ARBA00008163"/>
    </source>
</evidence>
<dbReference type="Gene3D" id="2.40.160.60">
    <property type="entry name" value="Outer membrane protein transport protein (OMPP1/FadL/TodX)"/>
    <property type="match status" value="1"/>
</dbReference>
<organism evidence="8 9">
    <name type="scientific">Vibrio ishigakensis</name>
    <dbReference type="NCBI Taxonomy" id="1481914"/>
    <lineage>
        <taxon>Bacteria</taxon>
        <taxon>Pseudomonadati</taxon>
        <taxon>Pseudomonadota</taxon>
        <taxon>Gammaproteobacteria</taxon>
        <taxon>Vibrionales</taxon>
        <taxon>Vibrionaceae</taxon>
        <taxon>Vibrio</taxon>
    </lineage>
</organism>
<dbReference type="Pfam" id="PF03349">
    <property type="entry name" value="Toluene_X"/>
    <property type="match status" value="1"/>
</dbReference>
<evidence type="ECO:0000256" key="6">
    <source>
        <dbReference type="ARBA" id="ARBA00023136"/>
    </source>
</evidence>
<dbReference type="EMBL" id="BBSA01000030">
    <property type="protein sequence ID" value="GAM66036.1"/>
    <property type="molecule type" value="Genomic_DNA"/>
</dbReference>
<comment type="similarity">
    <text evidence="2">Belongs to the OmpP1/FadL family.</text>
</comment>
<evidence type="ECO:0000313" key="9">
    <source>
        <dbReference type="Proteomes" id="UP000031670"/>
    </source>
</evidence>
<accession>A0A0B8PIC6</accession>
<dbReference type="GO" id="GO:0015483">
    <property type="term" value="F:long-chain fatty acid transporting porin activity"/>
    <property type="evidence" value="ECO:0007669"/>
    <property type="project" value="TreeGrafter"/>
</dbReference>
<dbReference type="SUPFAM" id="SSF56935">
    <property type="entry name" value="Porins"/>
    <property type="match status" value="1"/>
</dbReference>
<name>A0A0B8PIC6_9VIBR</name>
<proteinExistence type="inferred from homology"/>
<evidence type="ECO:0000256" key="3">
    <source>
        <dbReference type="ARBA" id="ARBA00022452"/>
    </source>
</evidence>
<comment type="subcellular location">
    <subcellularLocation>
        <location evidence="1">Cell outer membrane</location>
        <topology evidence="1">Multi-pass membrane protein</topology>
    </subcellularLocation>
</comment>
<reference evidence="8 9" key="2">
    <citation type="submission" date="2015-01" db="EMBL/GenBank/DDBJ databases">
        <authorList>
            <consortium name="NBRP consortium"/>
            <person name="Sawabe T."/>
            <person name="Meirelles P."/>
            <person name="Feng G."/>
            <person name="Sayaka M."/>
            <person name="Hattori M."/>
            <person name="Ohkuma M."/>
        </authorList>
    </citation>
    <scope>NUCLEOTIDE SEQUENCE [LARGE SCALE GENOMIC DNA]</scope>
    <source>
        <strain evidence="8 9">JCM19232</strain>
    </source>
</reference>
<keyword evidence="5" id="KW-0732">Signal</keyword>
<dbReference type="Proteomes" id="UP000031670">
    <property type="component" value="Unassembled WGS sequence"/>
</dbReference>
<evidence type="ECO:0000256" key="7">
    <source>
        <dbReference type="ARBA" id="ARBA00023237"/>
    </source>
</evidence>
<keyword evidence="3" id="KW-1134">Transmembrane beta strand</keyword>
<keyword evidence="4" id="KW-0812">Transmembrane</keyword>
<keyword evidence="6" id="KW-0472">Membrane</keyword>
<reference evidence="8 9" key="1">
    <citation type="submission" date="2015-01" db="EMBL/GenBank/DDBJ databases">
        <title>Vibrio sp. C5 JCM 19232 whole genome shotgun sequence.</title>
        <authorList>
            <person name="Sawabe T."/>
            <person name="Meirelles P."/>
            <person name="Feng G."/>
            <person name="Sayaka M."/>
            <person name="Hattori M."/>
            <person name="Ohkuma M."/>
        </authorList>
    </citation>
    <scope>NUCLEOTIDE SEQUENCE [LARGE SCALE GENOMIC DNA]</scope>
    <source>
        <strain evidence="8 9">JCM19232</strain>
    </source>
</reference>
<sequence>MFTDFGLSTKYPSDYLAGPIGGETTLETFNFNPNIAYRINDQWSVGAGASVVYGKAKLVRTLGILADAPTLRMEQTSLALISLALWMAMVGATDSTSVPFGRSMRTTDLV</sequence>